<gene>
    <name evidence="1" type="ORF">XBI1_1090025</name>
</gene>
<name>A0A077QC94_XENBV</name>
<reference evidence="1" key="1">
    <citation type="submission" date="2013-07" db="EMBL/GenBank/DDBJ databases">
        <title>Sub-species coevolution in mutualistic symbiosis.</title>
        <authorList>
            <person name="Murfin K."/>
            <person name="Klassen J."/>
            <person name="Lee M."/>
            <person name="Forst S."/>
            <person name="Stock P."/>
            <person name="Goodrich-Blair H."/>
        </authorList>
    </citation>
    <scope>NUCLEOTIDE SEQUENCE [LARGE SCALE GENOMIC DNA]</scope>
    <source>
        <strain evidence="1">Intermedium</strain>
    </source>
</reference>
<dbReference type="HOGENOM" id="CLU_3359242_0_0_6"/>
<dbReference type="Proteomes" id="UP000028480">
    <property type="component" value="Unassembled WGS sequence"/>
</dbReference>
<proteinExistence type="predicted"/>
<dbReference type="AlphaFoldDB" id="A0A077QC94"/>
<evidence type="ECO:0000313" key="1">
    <source>
        <dbReference type="EMBL" id="CDH30775.1"/>
    </source>
</evidence>
<dbReference type="EMBL" id="CBTB010000012">
    <property type="protein sequence ID" value="CDH30775.1"/>
    <property type="molecule type" value="Genomic_DNA"/>
</dbReference>
<organism evidence="1">
    <name type="scientific">Xenorhabdus bovienii str. Intermedium</name>
    <dbReference type="NCBI Taxonomy" id="1379677"/>
    <lineage>
        <taxon>Bacteria</taxon>
        <taxon>Pseudomonadati</taxon>
        <taxon>Pseudomonadota</taxon>
        <taxon>Gammaproteobacteria</taxon>
        <taxon>Enterobacterales</taxon>
        <taxon>Morganellaceae</taxon>
        <taxon>Xenorhabdus</taxon>
    </lineage>
</organism>
<protein>
    <submittedName>
        <fullName evidence="1">Uncharacterized protein</fullName>
    </submittedName>
</protein>
<sequence length="36" mass="3999">MLKSLEDNLVAAIGKRNIAELKTRDLLTLIKAVEMS</sequence>
<accession>A0A077QC94</accession>
<comment type="caution">
    <text evidence="1">The sequence shown here is derived from an EMBL/GenBank/DDBJ whole genome shotgun (WGS) entry which is preliminary data.</text>
</comment>